<reference evidence="2 3" key="1">
    <citation type="submission" date="2019-11" db="EMBL/GenBank/DDBJ databases">
        <authorList>
            <person name="Cao P."/>
        </authorList>
    </citation>
    <scope>NUCLEOTIDE SEQUENCE [LARGE SCALE GENOMIC DNA]</scope>
    <source>
        <strain evidence="2 3">NEAU-AAG5</strain>
    </source>
</reference>
<feature type="transmembrane region" description="Helical" evidence="1">
    <location>
        <begin position="164"/>
        <end position="182"/>
    </location>
</feature>
<dbReference type="NCBIfam" id="NF038012">
    <property type="entry name" value="DMT_1"/>
    <property type="match status" value="1"/>
</dbReference>
<keyword evidence="1" id="KW-0812">Transmembrane</keyword>
<evidence type="ECO:0000313" key="2">
    <source>
        <dbReference type="EMBL" id="MUN41331.1"/>
    </source>
</evidence>
<dbReference type="PANTHER" id="PTHR40761:SF1">
    <property type="entry name" value="CONSERVED INTEGRAL MEMBRANE ALANINE VALINE AND LEUCINE RICH PROTEIN-RELATED"/>
    <property type="match status" value="1"/>
</dbReference>
<dbReference type="Proteomes" id="UP000432015">
    <property type="component" value="Unassembled WGS sequence"/>
</dbReference>
<dbReference type="AlphaFoldDB" id="A0A7K1LA74"/>
<feature type="transmembrane region" description="Helical" evidence="1">
    <location>
        <begin position="194"/>
        <end position="216"/>
    </location>
</feature>
<feature type="transmembrane region" description="Helical" evidence="1">
    <location>
        <begin position="106"/>
        <end position="126"/>
    </location>
</feature>
<gene>
    <name evidence="2" type="ORF">GNZ18_32755</name>
</gene>
<sequence length="291" mass="29228">MAWSIGFSLLAAFLFAAAAALQYRAARRAVHGGSDAVAAAGLIRKLLHDPLWLAGWGVNLAGFMSQAVALHLGSTGLVQPLLVSQLVFTILLGCAGNGCVPARMDLLGGTAVSAGLAVLFTVPGAVPPAGEPSRPRLFVAALLLAPLVLVLVRGAALRKGTVRAVLLGTCAGLLFACSAVLIKLTTADLVDRGVAATAVDWPGYALAGTTLLGLVLEQRAFAAGSLPAAMTAMTMTNPAASYLLAVLAFHTRPPHSAAAFAAVSVSAVLLTAGIVALSRSAAAARHAPSGS</sequence>
<keyword evidence="3" id="KW-1185">Reference proteome</keyword>
<comment type="caution">
    <text evidence="2">The sequence shown here is derived from an EMBL/GenBank/DDBJ whole genome shotgun (WGS) entry which is preliminary data.</text>
</comment>
<feature type="transmembrane region" description="Helical" evidence="1">
    <location>
        <begin position="257"/>
        <end position="277"/>
    </location>
</feature>
<evidence type="ECO:0000256" key="1">
    <source>
        <dbReference type="SAM" id="Phobius"/>
    </source>
</evidence>
<protein>
    <recommendedName>
        <fullName evidence="4">Integral membrane protein</fullName>
    </recommendedName>
</protein>
<name>A0A7K1LA74_9ACTN</name>
<dbReference type="EMBL" id="WOFH01000014">
    <property type="protein sequence ID" value="MUN41331.1"/>
    <property type="molecule type" value="Genomic_DNA"/>
</dbReference>
<keyword evidence="1" id="KW-0472">Membrane</keyword>
<organism evidence="2 3">
    <name type="scientific">Actinomadura litoris</name>
    <dbReference type="NCBI Taxonomy" id="2678616"/>
    <lineage>
        <taxon>Bacteria</taxon>
        <taxon>Bacillati</taxon>
        <taxon>Actinomycetota</taxon>
        <taxon>Actinomycetes</taxon>
        <taxon>Streptosporangiales</taxon>
        <taxon>Thermomonosporaceae</taxon>
        <taxon>Actinomadura</taxon>
    </lineage>
</organism>
<evidence type="ECO:0008006" key="4">
    <source>
        <dbReference type="Google" id="ProtNLM"/>
    </source>
</evidence>
<feature type="transmembrane region" description="Helical" evidence="1">
    <location>
        <begin position="138"/>
        <end position="157"/>
    </location>
</feature>
<keyword evidence="1" id="KW-1133">Transmembrane helix</keyword>
<feature type="transmembrane region" description="Helical" evidence="1">
    <location>
        <begin position="228"/>
        <end position="251"/>
    </location>
</feature>
<feature type="transmembrane region" description="Helical" evidence="1">
    <location>
        <begin position="63"/>
        <end position="94"/>
    </location>
</feature>
<evidence type="ECO:0000313" key="3">
    <source>
        <dbReference type="Proteomes" id="UP000432015"/>
    </source>
</evidence>
<dbReference type="PANTHER" id="PTHR40761">
    <property type="entry name" value="CONSERVED INTEGRAL MEMBRANE ALANINE VALINE AND LEUCINE RICH PROTEIN-RELATED"/>
    <property type="match status" value="1"/>
</dbReference>
<dbReference type="RefSeq" id="WP_156220512.1">
    <property type="nucleotide sequence ID" value="NZ_WOFH01000014.1"/>
</dbReference>
<accession>A0A7K1LA74</accession>
<proteinExistence type="predicted"/>